<name>A0AAV9B2V1_ACOGR</name>
<evidence type="ECO:0000256" key="6">
    <source>
        <dbReference type="ARBA" id="ARBA00023136"/>
    </source>
</evidence>
<keyword evidence="3 8" id="KW-0808">Transferase</keyword>
<feature type="transmembrane region" description="Helical" evidence="8">
    <location>
        <begin position="86"/>
        <end position="108"/>
    </location>
</feature>
<evidence type="ECO:0000256" key="2">
    <source>
        <dbReference type="ARBA" id="ARBA00008574"/>
    </source>
</evidence>
<accession>A0AAV9B2V1</accession>
<dbReference type="InterPro" id="IPR001594">
    <property type="entry name" value="Palmitoyltrfase_DHHC"/>
</dbReference>
<dbReference type="EC" id="2.3.1.225" evidence="8"/>
<dbReference type="GO" id="GO:0016020">
    <property type="term" value="C:membrane"/>
    <property type="evidence" value="ECO:0007669"/>
    <property type="project" value="UniProtKB-SubCell"/>
</dbReference>
<keyword evidence="5 8" id="KW-1133">Transmembrane helix</keyword>
<evidence type="ECO:0000256" key="4">
    <source>
        <dbReference type="ARBA" id="ARBA00022692"/>
    </source>
</evidence>
<evidence type="ECO:0000256" key="1">
    <source>
        <dbReference type="ARBA" id="ARBA00004141"/>
    </source>
</evidence>
<comment type="subcellular location">
    <subcellularLocation>
        <location evidence="1">Membrane</location>
        <topology evidence="1">Multi-pass membrane protein</topology>
    </subcellularLocation>
</comment>
<evidence type="ECO:0000256" key="9">
    <source>
        <dbReference type="SAM" id="MobiDB-lite"/>
    </source>
</evidence>
<protein>
    <recommendedName>
        <fullName evidence="8">S-acyltransferase</fullName>
        <ecNumber evidence="8">2.3.1.225</ecNumber>
    </recommendedName>
    <alternativeName>
        <fullName evidence="8">Palmitoyltransferase</fullName>
    </alternativeName>
</protein>
<evidence type="ECO:0000259" key="10">
    <source>
        <dbReference type="Pfam" id="PF01529"/>
    </source>
</evidence>
<dbReference type="EMBL" id="JAUJYN010000005">
    <property type="protein sequence ID" value="KAK1270791.1"/>
    <property type="molecule type" value="Genomic_DNA"/>
</dbReference>
<gene>
    <name evidence="11" type="ORF">QJS04_geneDACA021066</name>
</gene>
<feature type="transmembrane region" description="Helical" evidence="8">
    <location>
        <begin position="56"/>
        <end position="74"/>
    </location>
</feature>
<dbReference type="PROSITE" id="PS50216">
    <property type="entry name" value="DHHC"/>
    <property type="match status" value="1"/>
</dbReference>
<comment type="domain">
    <text evidence="8">The DHHC domain is required for palmitoyltransferase activity.</text>
</comment>
<keyword evidence="12" id="KW-1185">Reference proteome</keyword>
<sequence length="430" mass="48461">MEGKIYTTPPPPQLSDSNRRIIETTAPSKRVYQAWKGSNRFFLGGRLIFGPDVRSLAVTVGLIVIPVIFFAAFVSQRLVDEFQHHLGNFIVSVAVVFTIYVLLLLFLTSGRDPGIVPRNAYPPEPDEDGSNLSSDWAGSQGGPPSLPPTKDVLVNGVMVKVKYCHTCMLYRPPRCSHCSICNNCVERFDHHCPWVGQCIGKRNYRFFFMFVSSTTLLCLYVFSFCWVNLRKIMQAYDCNLWRAFLKSPVSGILIIYTFIAAWFVGGLTAFHLYLICTNQTTYENFRYRYDGKMNPYNRGCIQNIKEIFFSKVPISKNKFRAKVKEDSTTFTSSRSMGRTMSPDLAKTSVDIEMGGGGKRQAVNAEEFEEIQSQIESVIGSERCPTEPAHTSWGGSAHKGNWEISPDLQMLAAEFGMETGIKEREKIQGTL</sequence>
<feature type="transmembrane region" description="Helical" evidence="8">
    <location>
        <begin position="249"/>
        <end position="276"/>
    </location>
</feature>
<evidence type="ECO:0000313" key="11">
    <source>
        <dbReference type="EMBL" id="KAK1270791.1"/>
    </source>
</evidence>
<evidence type="ECO:0000256" key="7">
    <source>
        <dbReference type="ARBA" id="ARBA00023315"/>
    </source>
</evidence>
<dbReference type="Proteomes" id="UP001179952">
    <property type="component" value="Unassembled WGS sequence"/>
</dbReference>
<organism evidence="11 12">
    <name type="scientific">Acorus gramineus</name>
    <name type="common">Dwarf sweet flag</name>
    <dbReference type="NCBI Taxonomy" id="55184"/>
    <lineage>
        <taxon>Eukaryota</taxon>
        <taxon>Viridiplantae</taxon>
        <taxon>Streptophyta</taxon>
        <taxon>Embryophyta</taxon>
        <taxon>Tracheophyta</taxon>
        <taxon>Spermatophyta</taxon>
        <taxon>Magnoliopsida</taxon>
        <taxon>Liliopsida</taxon>
        <taxon>Acoraceae</taxon>
        <taxon>Acorus</taxon>
    </lineage>
</organism>
<dbReference type="GO" id="GO:0005794">
    <property type="term" value="C:Golgi apparatus"/>
    <property type="evidence" value="ECO:0007669"/>
    <property type="project" value="TreeGrafter"/>
</dbReference>
<evidence type="ECO:0000256" key="5">
    <source>
        <dbReference type="ARBA" id="ARBA00022989"/>
    </source>
</evidence>
<reference evidence="11" key="2">
    <citation type="submission" date="2023-06" db="EMBL/GenBank/DDBJ databases">
        <authorList>
            <person name="Ma L."/>
            <person name="Liu K.-W."/>
            <person name="Li Z."/>
            <person name="Hsiao Y.-Y."/>
            <person name="Qi Y."/>
            <person name="Fu T."/>
            <person name="Tang G."/>
            <person name="Zhang D."/>
            <person name="Sun W.-H."/>
            <person name="Liu D.-K."/>
            <person name="Li Y."/>
            <person name="Chen G.-Z."/>
            <person name="Liu X.-D."/>
            <person name="Liao X.-Y."/>
            <person name="Jiang Y.-T."/>
            <person name="Yu X."/>
            <person name="Hao Y."/>
            <person name="Huang J."/>
            <person name="Zhao X.-W."/>
            <person name="Ke S."/>
            <person name="Chen Y.-Y."/>
            <person name="Wu W.-L."/>
            <person name="Hsu J.-L."/>
            <person name="Lin Y.-F."/>
            <person name="Huang M.-D."/>
            <person name="Li C.-Y."/>
            <person name="Huang L."/>
            <person name="Wang Z.-W."/>
            <person name="Zhao X."/>
            <person name="Zhong W.-Y."/>
            <person name="Peng D.-H."/>
            <person name="Ahmad S."/>
            <person name="Lan S."/>
            <person name="Zhang J.-S."/>
            <person name="Tsai W.-C."/>
            <person name="Van De Peer Y."/>
            <person name="Liu Z.-J."/>
        </authorList>
    </citation>
    <scope>NUCLEOTIDE SEQUENCE</scope>
    <source>
        <strain evidence="11">SCP</strain>
        <tissue evidence="11">Leaves</tissue>
    </source>
</reference>
<dbReference type="GO" id="GO:0005783">
    <property type="term" value="C:endoplasmic reticulum"/>
    <property type="evidence" value="ECO:0007669"/>
    <property type="project" value="TreeGrafter"/>
</dbReference>
<dbReference type="PANTHER" id="PTHR22883:SF324">
    <property type="entry name" value="S-ACYLTRANSFERASE"/>
    <property type="match status" value="1"/>
</dbReference>
<reference evidence="11" key="1">
    <citation type="journal article" date="2023" name="Nat. Commun.">
        <title>Diploid and tetraploid genomes of Acorus and the evolution of monocots.</title>
        <authorList>
            <person name="Ma L."/>
            <person name="Liu K.W."/>
            <person name="Li Z."/>
            <person name="Hsiao Y.Y."/>
            <person name="Qi Y."/>
            <person name="Fu T."/>
            <person name="Tang G.D."/>
            <person name="Zhang D."/>
            <person name="Sun W.H."/>
            <person name="Liu D.K."/>
            <person name="Li Y."/>
            <person name="Chen G.Z."/>
            <person name="Liu X.D."/>
            <person name="Liao X.Y."/>
            <person name="Jiang Y.T."/>
            <person name="Yu X."/>
            <person name="Hao Y."/>
            <person name="Huang J."/>
            <person name="Zhao X.W."/>
            <person name="Ke S."/>
            <person name="Chen Y.Y."/>
            <person name="Wu W.L."/>
            <person name="Hsu J.L."/>
            <person name="Lin Y.F."/>
            <person name="Huang M.D."/>
            <person name="Li C.Y."/>
            <person name="Huang L."/>
            <person name="Wang Z.W."/>
            <person name="Zhao X."/>
            <person name="Zhong W.Y."/>
            <person name="Peng D.H."/>
            <person name="Ahmad S."/>
            <person name="Lan S."/>
            <person name="Zhang J.S."/>
            <person name="Tsai W.C."/>
            <person name="Van de Peer Y."/>
            <person name="Liu Z.J."/>
        </authorList>
    </citation>
    <scope>NUCLEOTIDE SEQUENCE</scope>
    <source>
        <strain evidence="11">SCP</strain>
    </source>
</reference>
<evidence type="ECO:0000256" key="3">
    <source>
        <dbReference type="ARBA" id="ARBA00022679"/>
    </source>
</evidence>
<dbReference type="GO" id="GO:0006612">
    <property type="term" value="P:protein targeting to membrane"/>
    <property type="evidence" value="ECO:0007669"/>
    <property type="project" value="TreeGrafter"/>
</dbReference>
<comment type="catalytic activity">
    <reaction evidence="8">
        <text>L-cysteinyl-[protein] + hexadecanoyl-CoA = S-hexadecanoyl-L-cysteinyl-[protein] + CoA</text>
        <dbReference type="Rhea" id="RHEA:36683"/>
        <dbReference type="Rhea" id="RHEA-COMP:10131"/>
        <dbReference type="Rhea" id="RHEA-COMP:11032"/>
        <dbReference type="ChEBI" id="CHEBI:29950"/>
        <dbReference type="ChEBI" id="CHEBI:57287"/>
        <dbReference type="ChEBI" id="CHEBI:57379"/>
        <dbReference type="ChEBI" id="CHEBI:74151"/>
        <dbReference type="EC" id="2.3.1.225"/>
    </reaction>
</comment>
<dbReference type="Pfam" id="PF01529">
    <property type="entry name" value="DHHC"/>
    <property type="match status" value="1"/>
</dbReference>
<evidence type="ECO:0000256" key="8">
    <source>
        <dbReference type="RuleBase" id="RU079119"/>
    </source>
</evidence>
<evidence type="ECO:0000313" key="12">
    <source>
        <dbReference type="Proteomes" id="UP001179952"/>
    </source>
</evidence>
<dbReference type="PANTHER" id="PTHR22883">
    <property type="entry name" value="ZINC FINGER DHHC DOMAIN CONTAINING PROTEIN"/>
    <property type="match status" value="1"/>
</dbReference>
<comment type="caution">
    <text evidence="11">The sequence shown here is derived from an EMBL/GenBank/DDBJ whole genome shotgun (WGS) entry which is preliminary data.</text>
</comment>
<proteinExistence type="inferred from homology"/>
<keyword evidence="6 8" id="KW-0472">Membrane</keyword>
<feature type="transmembrane region" description="Helical" evidence="8">
    <location>
        <begin position="206"/>
        <end position="229"/>
    </location>
</feature>
<keyword evidence="4 8" id="KW-0812">Transmembrane</keyword>
<dbReference type="InterPro" id="IPR039859">
    <property type="entry name" value="PFA4/ZDH16/20/ERF2-like"/>
</dbReference>
<dbReference type="GO" id="GO:0019706">
    <property type="term" value="F:protein-cysteine S-palmitoyltransferase activity"/>
    <property type="evidence" value="ECO:0007669"/>
    <property type="project" value="UniProtKB-EC"/>
</dbReference>
<dbReference type="AlphaFoldDB" id="A0AAV9B2V1"/>
<feature type="region of interest" description="Disordered" evidence="9">
    <location>
        <begin position="117"/>
        <end position="149"/>
    </location>
</feature>
<feature type="domain" description="Palmitoyltransferase DHHC" evidence="10">
    <location>
        <begin position="162"/>
        <end position="286"/>
    </location>
</feature>
<keyword evidence="7 8" id="KW-0012">Acyltransferase</keyword>
<comment type="similarity">
    <text evidence="2 8">Belongs to the DHHC palmitoyltransferase family.</text>
</comment>